<evidence type="ECO:0000313" key="2">
    <source>
        <dbReference type="Proteomes" id="UP001234581"/>
    </source>
</evidence>
<dbReference type="AlphaFoldDB" id="A0AAD7VAC2"/>
<accession>A0AAD7VAC2</accession>
<dbReference type="Proteomes" id="UP001234581">
    <property type="component" value="Unassembled WGS sequence"/>
</dbReference>
<sequence length="157" mass="18097">MFGMLAMIRTMAQLYNEATFNTFNTFTKTKIHFLHAQGLWFIVTRTSGTLSPTPTPGIYIMTKEQRVKVPVSFSEKDITLHPFMIKHCCWTLHRWLVKKLYQCSRILNENTRSIYGHPRTRSGNIINPIIIRLNEGEHASIVSDYGSMSLPNSPLHD</sequence>
<evidence type="ECO:0000313" key="1">
    <source>
        <dbReference type="EMBL" id="KAJ8661810.1"/>
    </source>
</evidence>
<gene>
    <name evidence="1" type="ORF">O0I10_002619</name>
</gene>
<protein>
    <submittedName>
        <fullName evidence="1">Uncharacterized protein</fullName>
    </submittedName>
</protein>
<organism evidence="1 2">
    <name type="scientific">Lichtheimia ornata</name>
    <dbReference type="NCBI Taxonomy" id="688661"/>
    <lineage>
        <taxon>Eukaryota</taxon>
        <taxon>Fungi</taxon>
        <taxon>Fungi incertae sedis</taxon>
        <taxon>Mucoromycota</taxon>
        <taxon>Mucoromycotina</taxon>
        <taxon>Mucoromycetes</taxon>
        <taxon>Mucorales</taxon>
        <taxon>Lichtheimiaceae</taxon>
        <taxon>Lichtheimia</taxon>
    </lineage>
</organism>
<dbReference type="GeneID" id="83210035"/>
<dbReference type="EMBL" id="JARTCD010000007">
    <property type="protein sequence ID" value="KAJ8661810.1"/>
    <property type="molecule type" value="Genomic_DNA"/>
</dbReference>
<name>A0AAD7VAC2_9FUNG</name>
<dbReference type="RefSeq" id="XP_058346723.1">
    <property type="nucleotide sequence ID" value="XM_058482699.1"/>
</dbReference>
<keyword evidence="2" id="KW-1185">Reference proteome</keyword>
<reference evidence="1 2" key="1">
    <citation type="submission" date="2023-03" db="EMBL/GenBank/DDBJ databases">
        <title>Genome sequence of Lichtheimia ornata CBS 291.66.</title>
        <authorList>
            <person name="Mohabir J.T."/>
            <person name="Shea T.P."/>
            <person name="Kurbessoian T."/>
            <person name="Berby B."/>
            <person name="Fontaine J."/>
            <person name="Livny J."/>
            <person name="Gnirke A."/>
            <person name="Stajich J.E."/>
            <person name="Cuomo C.A."/>
        </authorList>
    </citation>
    <scope>NUCLEOTIDE SEQUENCE [LARGE SCALE GENOMIC DNA]</scope>
    <source>
        <strain evidence="1">CBS 291.66</strain>
    </source>
</reference>
<proteinExistence type="predicted"/>
<comment type="caution">
    <text evidence="1">The sequence shown here is derived from an EMBL/GenBank/DDBJ whole genome shotgun (WGS) entry which is preliminary data.</text>
</comment>